<dbReference type="AlphaFoldDB" id="A0A0E2PZ75"/>
<dbReference type="Proteomes" id="UP000024559">
    <property type="component" value="Chromosome"/>
</dbReference>
<accession>A0A0E2PZ75</accession>
<dbReference type="EMBL" id="AZJT01000067">
    <property type="protein sequence ID" value="ETW88218.1"/>
    <property type="molecule type" value="Genomic_DNA"/>
</dbReference>
<name>A0A0E2PZ75_STRTR</name>
<evidence type="ECO:0000313" key="3">
    <source>
        <dbReference type="Proteomes" id="UP000024559"/>
    </source>
</evidence>
<feature type="transmembrane region" description="Helical" evidence="1">
    <location>
        <begin position="30"/>
        <end position="49"/>
    </location>
</feature>
<dbReference type="PATRIC" id="fig|1433289.7.peg.1986"/>
<keyword evidence="1" id="KW-0812">Transmembrane</keyword>
<evidence type="ECO:0000313" key="2">
    <source>
        <dbReference type="EMBL" id="ETW88218.1"/>
    </source>
</evidence>
<protein>
    <submittedName>
        <fullName evidence="2">Uncharacterized protein</fullName>
    </submittedName>
</protein>
<evidence type="ECO:0000256" key="1">
    <source>
        <dbReference type="SAM" id="Phobius"/>
    </source>
</evidence>
<proteinExistence type="predicted"/>
<dbReference type="HOGENOM" id="CLU_3104569_0_0_9"/>
<organism evidence="2 3">
    <name type="scientific">Streptococcus thermophilus M17PTZA496</name>
    <dbReference type="NCBI Taxonomy" id="1433289"/>
    <lineage>
        <taxon>Bacteria</taxon>
        <taxon>Bacillati</taxon>
        <taxon>Bacillota</taxon>
        <taxon>Bacilli</taxon>
        <taxon>Lactobacillales</taxon>
        <taxon>Streptococcaceae</taxon>
        <taxon>Streptococcus</taxon>
    </lineage>
</organism>
<comment type="caution">
    <text evidence="2">The sequence shown here is derived from an EMBL/GenBank/DDBJ whole genome shotgun (WGS) entry which is preliminary data.</text>
</comment>
<sequence>MYNFEIDFNELVLNDPKYGLNGNSGDDFKIFLTVWDVWQLFGTLALFILKI</sequence>
<keyword evidence="1" id="KW-1133">Transmembrane helix</keyword>
<keyword evidence="1" id="KW-0472">Membrane</keyword>
<reference evidence="3" key="1">
    <citation type="submission" date="2013-12" db="EMBL/GenBank/DDBJ databases">
        <title>Genome sequences of Streptococcus thermophilus strains MTH17CL396 and M17PTZA496 isolated from Fontina cheese in Valle d'Aosta region (Italy).</title>
        <authorList>
            <person name="Treu L."/>
            <person name="Giacomini A."/>
            <person name="Corich V."/>
            <person name="Vendramin V."/>
            <person name="Bovo B."/>
        </authorList>
    </citation>
    <scope>NUCLEOTIDE SEQUENCE [LARGE SCALE GENOMIC DNA]</scope>
    <source>
        <strain evidence="3">M17PTZA496</strain>
    </source>
</reference>
<gene>
    <name evidence="2" type="ORF">X841_09575</name>
</gene>